<name>L9WCS5_9EURY</name>
<organism evidence="2 4">
    <name type="scientific">Natronorubrum bangense JCM 10635</name>
    <dbReference type="NCBI Taxonomy" id="1227500"/>
    <lineage>
        <taxon>Archaea</taxon>
        <taxon>Methanobacteriati</taxon>
        <taxon>Methanobacteriota</taxon>
        <taxon>Stenosarchaea group</taxon>
        <taxon>Halobacteria</taxon>
        <taxon>Halobacteriales</taxon>
        <taxon>Natrialbaceae</taxon>
        <taxon>Natronorubrum</taxon>
    </lineage>
</organism>
<protein>
    <submittedName>
        <fullName evidence="2">FeS assembly protein SufB</fullName>
    </submittedName>
</protein>
<proteinExistence type="predicted"/>
<comment type="caution">
    <text evidence="2">The sequence shown here is derived from an EMBL/GenBank/DDBJ whole genome shotgun (WGS) entry which is preliminary data.</text>
</comment>
<gene>
    <name evidence="3" type="ORF">C494_01192</name>
    <name evidence="2" type="ORF">C494_14216</name>
</gene>
<dbReference type="AlphaFoldDB" id="L9WCS5"/>
<feature type="region of interest" description="Disordered" evidence="1">
    <location>
        <begin position="1"/>
        <end position="34"/>
    </location>
</feature>
<feature type="non-terminal residue" evidence="2">
    <location>
        <position position="34"/>
    </location>
</feature>
<accession>L9WCS5</accession>
<dbReference type="STRING" id="1227500.C494_01192"/>
<dbReference type="eggNOG" id="arCOG01715">
    <property type="taxonomic scope" value="Archaea"/>
</dbReference>
<evidence type="ECO:0000256" key="1">
    <source>
        <dbReference type="SAM" id="MobiDB-lite"/>
    </source>
</evidence>
<evidence type="ECO:0000313" key="3">
    <source>
        <dbReference type="EMBL" id="ELY52456.1"/>
    </source>
</evidence>
<dbReference type="EMBL" id="AOHY01000003">
    <property type="protein sequence ID" value="ELY52456.1"/>
    <property type="molecule type" value="Genomic_DNA"/>
</dbReference>
<evidence type="ECO:0000313" key="4">
    <source>
        <dbReference type="Proteomes" id="UP000011690"/>
    </source>
</evidence>
<dbReference type="Proteomes" id="UP000011690">
    <property type="component" value="Unassembled WGS sequence"/>
</dbReference>
<keyword evidence="4" id="KW-1185">Reference proteome</keyword>
<dbReference type="EMBL" id="AOHY01000039">
    <property type="protein sequence ID" value="ELY47056.1"/>
    <property type="molecule type" value="Genomic_DNA"/>
</dbReference>
<reference evidence="2 4" key="1">
    <citation type="journal article" date="2014" name="PLoS Genet.">
        <title>Phylogenetically driven sequencing of extremely halophilic archaea reveals strategies for static and dynamic osmo-response.</title>
        <authorList>
            <person name="Becker E.A."/>
            <person name="Seitzer P.M."/>
            <person name="Tritt A."/>
            <person name="Larsen D."/>
            <person name="Krusor M."/>
            <person name="Yao A.I."/>
            <person name="Wu D."/>
            <person name="Madern D."/>
            <person name="Eisen J.A."/>
            <person name="Darling A.E."/>
            <person name="Facciotti M.T."/>
        </authorList>
    </citation>
    <scope>NUCLEOTIDE SEQUENCE [LARGE SCALE GENOMIC DNA]</scope>
    <source>
        <strain evidence="2 4">JCM 10635</strain>
    </source>
</reference>
<evidence type="ECO:0000313" key="2">
    <source>
        <dbReference type="EMBL" id="ELY47056.1"/>
    </source>
</evidence>
<sequence length="34" mass="3899">MSSEQDHLKETDTEARFEFKKEQNAAVKSDKGLT</sequence>